<dbReference type="Proteomes" id="UP000011910">
    <property type="component" value="Unassembled WGS sequence"/>
</dbReference>
<sequence>MVFQDLLDAKQADIAPGFERLVNDALANQSHKGDFLLVCCNGTYDPDINNYSGVEPRMPYRIGGGSEGMSAGLHYKFINNYMTSSMYQQSYAGYLEIIGQPANNDEESALLAKVLNQEEIVIQLEMLIYLKIWEADSFIKRLYQITRLAFGEPYDWHFKIEGIRKQKESDSTGTRQSIIREKVRDRLQKAYPEVYECIKNGYITQIRNSIAHSNYSFLDRHIHPNNFTKTDPASQLQFITFNDWVNMLHETIVLYTLLIESSRAIHKYYVEKVKQTGNIHEIQISRKQPEEKTEFHDLIYLPETNRWNFRSNEEQ</sequence>
<evidence type="ECO:0000313" key="2">
    <source>
        <dbReference type="Proteomes" id="UP000011910"/>
    </source>
</evidence>
<gene>
    <name evidence="1" type="ORF">ADICEAN_00131</name>
</gene>
<dbReference type="AlphaFoldDB" id="M7P288"/>
<dbReference type="OrthoDB" id="871963at2"/>
<organism evidence="1 2">
    <name type="scientific">Cesiribacter andamanensis AMV16</name>
    <dbReference type="NCBI Taxonomy" id="1279009"/>
    <lineage>
        <taxon>Bacteria</taxon>
        <taxon>Pseudomonadati</taxon>
        <taxon>Bacteroidota</taxon>
        <taxon>Cytophagia</taxon>
        <taxon>Cytophagales</taxon>
        <taxon>Cesiribacteraceae</taxon>
        <taxon>Cesiribacter</taxon>
    </lineage>
</organism>
<dbReference type="eggNOG" id="ENOG502ZJDF">
    <property type="taxonomic scope" value="Bacteria"/>
</dbReference>
<proteinExistence type="predicted"/>
<reference evidence="1 2" key="1">
    <citation type="journal article" date="2013" name="Genome Announc.">
        <title>Draft Genome Sequence of Cesiribacter andamanensis Strain AMV16T, Isolated from a Soil Sample from a Mud Volcano in the Andaman Islands, India.</title>
        <authorList>
            <person name="Shivaji S."/>
            <person name="Ara S."/>
            <person name="Begum Z."/>
            <person name="Srinivas T.N."/>
            <person name="Singh A."/>
            <person name="Kumar Pinnaka A."/>
        </authorList>
    </citation>
    <scope>NUCLEOTIDE SEQUENCE [LARGE SCALE GENOMIC DNA]</scope>
    <source>
        <strain evidence="1 2">AMV16</strain>
    </source>
</reference>
<dbReference type="EMBL" id="AODQ01000002">
    <property type="protein sequence ID" value="EMR04679.1"/>
    <property type="molecule type" value="Genomic_DNA"/>
</dbReference>
<dbReference type="STRING" id="1279009.ADICEAN_00131"/>
<comment type="caution">
    <text evidence="1">The sequence shown here is derived from an EMBL/GenBank/DDBJ whole genome shotgun (WGS) entry which is preliminary data.</text>
</comment>
<name>M7P288_9BACT</name>
<protein>
    <submittedName>
        <fullName evidence="1">Uncharacterized protein</fullName>
    </submittedName>
</protein>
<evidence type="ECO:0000313" key="1">
    <source>
        <dbReference type="EMBL" id="EMR04679.1"/>
    </source>
</evidence>
<keyword evidence="2" id="KW-1185">Reference proteome</keyword>
<dbReference type="RefSeq" id="WP_009193544.1">
    <property type="nucleotide sequence ID" value="NZ_AODQ01000002.1"/>
</dbReference>
<accession>M7P288</accession>